<keyword evidence="2" id="KW-1185">Reference proteome</keyword>
<evidence type="ECO:0000313" key="1">
    <source>
        <dbReference type="EMBL" id="GIY10473.1"/>
    </source>
</evidence>
<dbReference type="Proteomes" id="UP001054945">
    <property type="component" value="Unassembled WGS sequence"/>
</dbReference>
<dbReference type="EMBL" id="BPLR01006529">
    <property type="protein sequence ID" value="GIY10473.1"/>
    <property type="molecule type" value="Genomic_DNA"/>
</dbReference>
<evidence type="ECO:0000313" key="2">
    <source>
        <dbReference type="Proteomes" id="UP001054945"/>
    </source>
</evidence>
<dbReference type="AlphaFoldDB" id="A0AAV4QS81"/>
<sequence length="198" mass="21682">MAAQVIVTVQFAPVILVPKTSSAGDSLVRATEASHSALISWLRDGAPLDPSGHSVSSETTLCTTRSRLEPLASSNHPHNYILRRLQQTRTVRPHAPPPPTGELIPPTTILRDPPEEEAPEGKRRFNVTGFIVGMLPPPLHLLLHHLEARLQVALRGRARGGLRVQGGALLHQLLTRPTLGNYPPLIKELVYFKKADEQ</sequence>
<proteinExistence type="predicted"/>
<comment type="caution">
    <text evidence="1">The sequence shown here is derived from an EMBL/GenBank/DDBJ whole genome shotgun (WGS) entry which is preliminary data.</text>
</comment>
<name>A0AAV4QS81_CAEEX</name>
<reference evidence="1 2" key="1">
    <citation type="submission" date="2021-06" db="EMBL/GenBank/DDBJ databases">
        <title>Caerostris extrusa draft genome.</title>
        <authorList>
            <person name="Kono N."/>
            <person name="Arakawa K."/>
        </authorList>
    </citation>
    <scope>NUCLEOTIDE SEQUENCE [LARGE SCALE GENOMIC DNA]</scope>
</reference>
<organism evidence="1 2">
    <name type="scientific">Caerostris extrusa</name>
    <name type="common">Bark spider</name>
    <name type="synonym">Caerostris bankana</name>
    <dbReference type="NCBI Taxonomy" id="172846"/>
    <lineage>
        <taxon>Eukaryota</taxon>
        <taxon>Metazoa</taxon>
        <taxon>Ecdysozoa</taxon>
        <taxon>Arthropoda</taxon>
        <taxon>Chelicerata</taxon>
        <taxon>Arachnida</taxon>
        <taxon>Araneae</taxon>
        <taxon>Araneomorphae</taxon>
        <taxon>Entelegynae</taxon>
        <taxon>Araneoidea</taxon>
        <taxon>Araneidae</taxon>
        <taxon>Caerostris</taxon>
    </lineage>
</organism>
<gene>
    <name evidence="1" type="ORF">CEXT_324191</name>
</gene>
<protein>
    <submittedName>
        <fullName evidence="1">Uncharacterized protein</fullName>
    </submittedName>
</protein>
<accession>A0AAV4QS81</accession>